<keyword evidence="2" id="KW-1185">Reference proteome</keyword>
<sequence>MRAIRLRNDPANKQLDRKIIIMCWPYDIDESAYDLVKELNQDDLLIYIGDNDYFTGTSQFFNGVEWLNEVDHSKIYNNFGDVVKSYQESILHERP</sequence>
<evidence type="ECO:0000313" key="2">
    <source>
        <dbReference type="Proteomes" id="UP000682713"/>
    </source>
</evidence>
<name>A0A942YKD4_9BACI</name>
<dbReference type="EMBL" id="JAGYPJ010000001">
    <property type="protein sequence ID" value="MBS4199129.1"/>
    <property type="molecule type" value="Genomic_DNA"/>
</dbReference>
<gene>
    <name evidence="1" type="ORF">KHA93_05600</name>
</gene>
<reference evidence="1 2" key="1">
    <citation type="submission" date="2021-05" db="EMBL/GenBank/DDBJ databases">
        <title>Novel Bacillus species.</title>
        <authorList>
            <person name="Liu G."/>
        </authorList>
    </citation>
    <scope>NUCLEOTIDE SEQUENCE [LARGE SCALE GENOMIC DNA]</scope>
    <source>
        <strain evidence="1 2">FJAT-49732</strain>
    </source>
</reference>
<proteinExistence type="predicted"/>
<organism evidence="1 2">
    <name type="scientific">Lederbergia citrisecunda</name>
    <dbReference type="NCBI Taxonomy" id="2833583"/>
    <lineage>
        <taxon>Bacteria</taxon>
        <taxon>Bacillati</taxon>
        <taxon>Bacillota</taxon>
        <taxon>Bacilli</taxon>
        <taxon>Bacillales</taxon>
        <taxon>Bacillaceae</taxon>
        <taxon>Lederbergia</taxon>
    </lineage>
</organism>
<evidence type="ECO:0000313" key="1">
    <source>
        <dbReference type="EMBL" id="MBS4199129.1"/>
    </source>
</evidence>
<comment type="caution">
    <text evidence="1">The sequence shown here is derived from an EMBL/GenBank/DDBJ whole genome shotgun (WGS) entry which is preliminary data.</text>
</comment>
<dbReference type="Proteomes" id="UP000682713">
    <property type="component" value="Unassembled WGS sequence"/>
</dbReference>
<dbReference type="RefSeq" id="WP_213109833.1">
    <property type="nucleotide sequence ID" value="NZ_JAGYPJ010000001.1"/>
</dbReference>
<protein>
    <submittedName>
        <fullName evidence="1">Uncharacterized protein</fullName>
    </submittedName>
</protein>
<dbReference type="AlphaFoldDB" id="A0A942YKD4"/>
<accession>A0A942YKD4</accession>